<keyword evidence="2" id="KW-1133">Transmembrane helix</keyword>
<dbReference type="Proteomes" id="UP001432062">
    <property type="component" value="Chromosome"/>
</dbReference>
<feature type="transmembrane region" description="Helical" evidence="2">
    <location>
        <begin position="376"/>
        <end position="396"/>
    </location>
</feature>
<dbReference type="EMBL" id="CP109441">
    <property type="protein sequence ID" value="WUV47065.1"/>
    <property type="molecule type" value="Genomic_DNA"/>
</dbReference>
<feature type="region of interest" description="Disordered" evidence="1">
    <location>
        <begin position="1"/>
        <end position="193"/>
    </location>
</feature>
<dbReference type="RefSeq" id="WP_329411124.1">
    <property type="nucleotide sequence ID" value="NZ_CP109441.1"/>
</dbReference>
<evidence type="ECO:0008006" key="5">
    <source>
        <dbReference type="Google" id="ProtNLM"/>
    </source>
</evidence>
<feature type="compositionally biased region" description="Pro residues" evidence="1">
    <location>
        <begin position="1"/>
        <end position="10"/>
    </location>
</feature>
<feature type="transmembrane region" description="Helical" evidence="2">
    <location>
        <begin position="344"/>
        <end position="370"/>
    </location>
</feature>
<accession>A0ABZ1YXT9</accession>
<feature type="compositionally biased region" description="Low complexity" evidence="1">
    <location>
        <begin position="120"/>
        <end position="132"/>
    </location>
</feature>
<sequence>MSDSPSPKPNEPTGSPERSSGAPDEGDGEQFAARPGQHEGPNPQPTEPTEPSTGPGRHEMAGRAGYPQFEGPGAAQYGSEPVEPPPPVGAPGQPGQPSYGPPGTGPGSAHPAPMPPGAMPPGAAGTVPPGAMQPGFDPAGSAAPGLAKPGAVPPGAMPPGATQPGIEPAGTMPPPGAIPPGAQPGAPTYGYQSAPGAPTTLDVGNALSYGWEKFRANFGPWLAVTAVGVIIYLAFVLIVQAVQPNSLFGLLLIFLVVMVAIWLLQAAMIRGALYETDGNKPTFASYFHFVSAGNVLLTALLAFALTWIGAALCFVPGLIAGFLCMFSLHFVVDQEQGPFDAIKSSATLVIANIGQVLLLGLAVLVITFVATLLCGFGLLVAGPVCTIAVTYAYRALTGGTVSVS</sequence>
<reference evidence="3" key="1">
    <citation type="submission" date="2022-10" db="EMBL/GenBank/DDBJ databases">
        <title>The complete genomes of actinobacterial strains from the NBC collection.</title>
        <authorList>
            <person name="Joergensen T.S."/>
            <person name="Alvarez Arevalo M."/>
            <person name="Sterndorff E.B."/>
            <person name="Faurdal D."/>
            <person name="Vuksanovic O."/>
            <person name="Mourched A.-S."/>
            <person name="Charusanti P."/>
            <person name="Shaw S."/>
            <person name="Blin K."/>
            <person name="Weber T."/>
        </authorList>
    </citation>
    <scope>NUCLEOTIDE SEQUENCE</scope>
    <source>
        <strain evidence="3">NBC_01482</strain>
    </source>
</reference>
<protein>
    <recommendedName>
        <fullName evidence="5">Integral membrane protein</fullName>
    </recommendedName>
</protein>
<keyword evidence="2" id="KW-0472">Membrane</keyword>
<evidence type="ECO:0000256" key="1">
    <source>
        <dbReference type="SAM" id="MobiDB-lite"/>
    </source>
</evidence>
<feature type="compositionally biased region" description="Pro residues" evidence="1">
    <location>
        <begin position="171"/>
        <end position="182"/>
    </location>
</feature>
<feature type="transmembrane region" description="Helical" evidence="2">
    <location>
        <begin position="221"/>
        <end position="242"/>
    </location>
</feature>
<evidence type="ECO:0000313" key="4">
    <source>
        <dbReference type="Proteomes" id="UP001432062"/>
    </source>
</evidence>
<keyword evidence="4" id="KW-1185">Reference proteome</keyword>
<keyword evidence="2" id="KW-0812">Transmembrane</keyword>
<dbReference type="PANTHER" id="PTHR40076:SF1">
    <property type="entry name" value="MEMBRANE PROTEIN"/>
    <property type="match status" value="1"/>
</dbReference>
<evidence type="ECO:0000313" key="3">
    <source>
        <dbReference type="EMBL" id="WUV47065.1"/>
    </source>
</evidence>
<feature type="transmembrane region" description="Helical" evidence="2">
    <location>
        <begin position="248"/>
        <end position="273"/>
    </location>
</feature>
<gene>
    <name evidence="3" type="ORF">OG563_02080</name>
</gene>
<feature type="transmembrane region" description="Helical" evidence="2">
    <location>
        <begin position="285"/>
        <end position="308"/>
    </location>
</feature>
<evidence type="ECO:0000256" key="2">
    <source>
        <dbReference type="SAM" id="Phobius"/>
    </source>
</evidence>
<dbReference type="PANTHER" id="PTHR40076">
    <property type="entry name" value="MEMBRANE PROTEIN-RELATED"/>
    <property type="match status" value="1"/>
</dbReference>
<proteinExistence type="predicted"/>
<feature type="transmembrane region" description="Helical" evidence="2">
    <location>
        <begin position="314"/>
        <end position="332"/>
    </location>
</feature>
<name>A0ABZ1YXT9_9NOCA</name>
<organism evidence="3 4">
    <name type="scientific">Nocardia vinacea</name>
    <dbReference type="NCBI Taxonomy" id="96468"/>
    <lineage>
        <taxon>Bacteria</taxon>
        <taxon>Bacillati</taxon>
        <taxon>Actinomycetota</taxon>
        <taxon>Actinomycetes</taxon>
        <taxon>Mycobacteriales</taxon>
        <taxon>Nocardiaceae</taxon>
        <taxon>Nocardia</taxon>
    </lineage>
</organism>
<dbReference type="InterPro" id="IPR010380">
    <property type="entry name" value="DUF975"/>
</dbReference>